<dbReference type="STRING" id="1302687.SAMN05444267_102056"/>
<dbReference type="RefSeq" id="WP_073293624.1">
    <property type="nucleotide sequence ID" value="NZ_FRAV01000020.1"/>
</dbReference>
<evidence type="ECO:0000259" key="3">
    <source>
        <dbReference type="Pfam" id="PF18962"/>
    </source>
</evidence>
<accession>A0A1M7BR53</accession>
<dbReference type="InterPro" id="IPR045006">
    <property type="entry name" value="CHLI-like"/>
</dbReference>
<reference evidence="5" key="1">
    <citation type="submission" date="2016-11" db="EMBL/GenBank/DDBJ databases">
        <authorList>
            <person name="Varghese N."/>
            <person name="Submissions S."/>
        </authorList>
    </citation>
    <scope>NUCLEOTIDE SEQUENCE [LARGE SCALE GENOMIC DNA]</scope>
    <source>
        <strain evidence="5">DSM 26899</strain>
    </source>
</reference>
<dbReference type="Proteomes" id="UP000184364">
    <property type="component" value="Unassembled WGS sequence"/>
</dbReference>
<evidence type="ECO:0000256" key="1">
    <source>
        <dbReference type="ARBA" id="ARBA00022729"/>
    </source>
</evidence>
<dbReference type="PANTHER" id="PTHR32039:SF9">
    <property type="entry name" value="MAGNESIUM-CHELATASE SUBUNIT CHLI-2, CHLOROPLASTIC"/>
    <property type="match status" value="1"/>
</dbReference>
<organism evidence="4 5">
    <name type="scientific">Chryseobacterium polytrichastri</name>
    <dbReference type="NCBI Taxonomy" id="1302687"/>
    <lineage>
        <taxon>Bacteria</taxon>
        <taxon>Pseudomonadati</taxon>
        <taxon>Bacteroidota</taxon>
        <taxon>Flavobacteriia</taxon>
        <taxon>Flavobacteriales</taxon>
        <taxon>Weeksellaceae</taxon>
        <taxon>Chryseobacterium group</taxon>
        <taxon>Chryseobacterium</taxon>
    </lineage>
</organism>
<dbReference type="OrthoDB" id="862563at2"/>
<dbReference type="GO" id="GO:0015995">
    <property type="term" value="P:chlorophyll biosynthetic process"/>
    <property type="evidence" value="ECO:0007669"/>
    <property type="project" value="TreeGrafter"/>
</dbReference>
<feature type="domain" description="Secretion system C-terminal sorting" evidence="3">
    <location>
        <begin position="250"/>
        <end position="321"/>
    </location>
</feature>
<feature type="signal peptide" evidence="2">
    <location>
        <begin position="1"/>
        <end position="21"/>
    </location>
</feature>
<sequence>MKTKLIFLAFYLLLSIVNVQAQCTPTITSPRLGALFADKVVFCNTETEVLSTTQTYGTYQWYKQQWDWQSPNPNPWVAIAGATSQTLTINGGNDMLYYFKVMVTDGDCQAESPAILADGYAYGLPFMMANFTPGTYEQIAPGEYNICEGATVQLDDGFPQLYGVHTWFKCLPATNPPLPTDPCIIAGATGDSYNATTSGVYGFYACTEYCPDQCEMLADFAFIKLNFGSWGFCSNLGTGEIKPKENTLAVYPNPTTQFLYIGKESDKTYNNVSIIDMSGKLILQKTSHQYKEPIDVSSFVPGTYMIVSKTLDGKVYKNKFIKK</sequence>
<dbReference type="AlphaFoldDB" id="A0A1M7BR53"/>
<name>A0A1M7BR53_9FLAO</name>
<gene>
    <name evidence="4" type="ORF">SAMN05444267_102056</name>
</gene>
<feature type="chain" id="PRO_5009924264" evidence="2">
    <location>
        <begin position="22"/>
        <end position="323"/>
    </location>
</feature>
<dbReference type="Pfam" id="PF18962">
    <property type="entry name" value="Por_Secre_tail"/>
    <property type="match status" value="1"/>
</dbReference>
<dbReference type="PANTHER" id="PTHR32039">
    <property type="entry name" value="MAGNESIUM-CHELATASE SUBUNIT CHLI"/>
    <property type="match status" value="1"/>
</dbReference>
<keyword evidence="1 2" id="KW-0732">Signal</keyword>
<dbReference type="InterPro" id="IPR026444">
    <property type="entry name" value="Secre_tail"/>
</dbReference>
<protein>
    <submittedName>
        <fullName evidence="4">Por secretion system C-terminal sorting domain-containing protein</fullName>
    </submittedName>
</protein>
<dbReference type="NCBIfam" id="TIGR04183">
    <property type="entry name" value="Por_Secre_tail"/>
    <property type="match status" value="1"/>
</dbReference>
<evidence type="ECO:0000313" key="4">
    <source>
        <dbReference type="EMBL" id="SHL57403.1"/>
    </source>
</evidence>
<keyword evidence="5" id="KW-1185">Reference proteome</keyword>
<dbReference type="EMBL" id="FRAV01000020">
    <property type="protein sequence ID" value="SHL57403.1"/>
    <property type="molecule type" value="Genomic_DNA"/>
</dbReference>
<proteinExistence type="predicted"/>
<evidence type="ECO:0000313" key="5">
    <source>
        <dbReference type="Proteomes" id="UP000184364"/>
    </source>
</evidence>
<evidence type="ECO:0000256" key="2">
    <source>
        <dbReference type="SAM" id="SignalP"/>
    </source>
</evidence>